<accession>A0ABW3I2C4</accession>
<reference evidence="2" key="1">
    <citation type="journal article" date="2019" name="Int. J. Syst. Evol. Microbiol.">
        <title>The Global Catalogue of Microorganisms (GCM) 10K type strain sequencing project: providing services to taxonomists for standard genome sequencing and annotation.</title>
        <authorList>
            <consortium name="The Broad Institute Genomics Platform"/>
            <consortium name="The Broad Institute Genome Sequencing Center for Infectious Disease"/>
            <person name="Wu L."/>
            <person name="Ma J."/>
        </authorList>
    </citation>
    <scope>NUCLEOTIDE SEQUENCE [LARGE SCALE GENOMIC DNA]</scope>
    <source>
        <strain evidence="2">CCUG 62114</strain>
    </source>
</reference>
<dbReference type="EMBL" id="JBHTJM010000008">
    <property type="protein sequence ID" value="MFD0964019.1"/>
    <property type="molecule type" value="Genomic_DNA"/>
</dbReference>
<proteinExistence type="predicted"/>
<comment type="caution">
    <text evidence="1">The sequence shown here is derived from an EMBL/GenBank/DDBJ whole genome shotgun (WGS) entry which is preliminary data.</text>
</comment>
<protein>
    <recommendedName>
        <fullName evidence="3">Lipocalin-like domain-containing protein</fullName>
    </recommendedName>
</protein>
<sequence>MKTKFYFFLIVLSFLLNSCNHKNKEIDLEQLNGYWEIETVETTDQKVRQYNINTTVEYFYLDSNFKGYRKKATADISGKYRSNNRKDSITIKDEDGVFFLKTNTQIHSQKEKILELTQEKLLLENETGNKYFYKRHQKLDFN</sequence>
<keyword evidence="2" id="KW-1185">Reference proteome</keyword>
<evidence type="ECO:0000313" key="1">
    <source>
        <dbReference type="EMBL" id="MFD0964019.1"/>
    </source>
</evidence>
<evidence type="ECO:0008006" key="3">
    <source>
        <dbReference type="Google" id="ProtNLM"/>
    </source>
</evidence>
<name>A0ABW3I2C4_9FLAO</name>
<dbReference type="RefSeq" id="WP_377715326.1">
    <property type="nucleotide sequence ID" value="NZ_JBHTJM010000008.1"/>
</dbReference>
<evidence type="ECO:0000313" key="2">
    <source>
        <dbReference type="Proteomes" id="UP001596997"/>
    </source>
</evidence>
<dbReference type="Proteomes" id="UP001596997">
    <property type="component" value="Unassembled WGS sequence"/>
</dbReference>
<organism evidence="1 2">
    <name type="scientific">Pseudofulvibacter geojedonensis</name>
    <dbReference type="NCBI Taxonomy" id="1123758"/>
    <lineage>
        <taxon>Bacteria</taxon>
        <taxon>Pseudomonadati</taxon>
        <taxon>Bacteroidota</taxon>
        <taxon>Flavobacteriia</taxon>
        <taxon>Flavobacteriales</taxon>
        <taxon>Flavobacteriaceae</taxon>
        <taxon>Pseudofulvibacter</taxon>
    </lineage>
</organism>
<gene>
    <name evidence="1" type="ORF">ACFQ1O_08395</name>
</gene>